<dbReference type="InterPro" id="IPR021307">
    <property type="entry name" value="DUF2884"/>
</dbReference>
<dbReference type="OrthoDB" id="6397557at2"/>
<gene>
    <name evidence="2" type="ORF">GNP35_04400</name>
</gene>
<name>A0A6N8F9N7_9GAMM</name>
<reference evidence="2 3" key="1">
    <citation type="submission" date="2019-11" db="EMBL/GenBank/DDBJ databases">
        <title>P. haliotis isolates from Z. marina roots.</title>
        <authorList>
            <person name="Cohen M."/>
            <person name="Jospin G."/>
            <person name="Eisen J.A."/>
            <person name="Coil D.A."/>
        </authorList>
    </citation>
    <scope>NUCLEOTIDE SEQUENCE [LARGE SCALE GENOMIC DNA]</scope>
    <source>
        <strain evidence="2 3">UCD-MCMsp1aY</strain>
    </source>
</reference>
<organism evidence="2 3">
    <name type="scientific">Psychrosphaera haliotis</name>
    <dbReference type="NCBI Taxonomy" id="555083"/>
    <lineage>
        <taxon>Bacteria</taxon>
        <taxon>Pseudomonadati</taxon>
        <taxon>Pseudomonadota</taxon>
        <taxon>Gammaproteobacteria</taxon>
        <taxon>Alteromonadales</taxon>
        <taxon>Pseudoalteromonadaceae</taxon>
        <taxon>Psychrosphaera</taxon>
    </lineage>
</organism>
<evidence type="ECO:0000313" key="3">
    <source>
        <dbReference type="Proteomes" id="UP000439994"/>
    </source>
</evidence>
<proteinExistence type="predicted"/>
<accession>A0A6N8F9N7</accession>
<feature type="chain" id="PRO_5026898279" evidence="1">
    <location>
        <begin position="25"/>
        <end position="259"/>
    </location>
</feature>
<dbReference type="Proteomes" id="UP000439994">
    <property type="component" value="Unassembled WGS sequence"/>
</dbReference>
<sequence>MKKSSLVFGLIAAPALLVSSATFAHNDGIVTEQCDVTFKNKVSITPEHILVIKGNQTIYDIYNNDTIFYKGEQIKLTASDNALISRFSNETRSLIPTITEIALEAVGIAFDGINAGLGQFGDSTKLDSKLANVKERLEEKFANQDGHYTFEEGSFNMDFADEELDKAIGEVVEQALPSVIGGVFQMLGEAIANGDTDFTELENLEANIEQEIEARAELLEEKADIVCDKVEELVFLEKQIQAAHPDLADFDLIDVKHKN</sequence>
<dbReference type="EMBL" id="WOCD01000002">
    <property type="protein sequence ID" value="MUH71787.1"/>
    <property type="molecule type" value="Genomic_DNA"/>
</dbReference>
<keyword evidence="3" id="KW-1185">Reference proteome</keyword>
<dbReference type="AlphaFoldDB" id="A0A6N8F9N7"/>
<dbReference type="Pfam" id="PF11101">
    <property type="entry name" value="DUF2884"/>
    <property type="match status" value="1"/>
</dbReference>
<dbReference type="RefSeq" id="WP_155694872.1">
    <property type="nucleotide sequence ID" value="NZ_WOCD01000002.1"/>
</dbReference>
<feature type="signal peptide" evidence="1">
    <location>
        <begin position="1"/>
        <end position="24"/>
    </location>
</feature>
<keyword evidence="1" id="KW-0732">Signal</keyword>
<evidence type="ECO:0000256" key="1">
    <source>
        <dbReference type="SAM" id="SignalP"/>
    </source>
</evidence>
<protein>
    <submittedName>
        <fullName evidence="2">DUF2884 family protein</fullName>
    </submittedName>
</protein>
<comment type="caution">
    <text evidence="2">The sequence shown here is derived from an EMBL/GenBank/DDBJ whole genome shotgun (WGS) entry which is preliminary data.</text>
</comment>
<evidence type="ECO:0000313" key="2">
    <source>
        <dbReference type="EMBL" id="MUH71787.1"/>
    </source>
</evidence>